<accession>A0A1N6RXG6</accession>
<gene>
    <name evidence="8" type="ORF">SAMN05421546_1119</name>
</gene>
<dbReference type="OrthoDB" id="9793824at2"/>
<dbReference type="Pfam" id="PF06271">
    <property type="entry name" value="RDD"/>
    <property type="match status" value="1"/>
</dbReference>
<dbReference type="RefSeq" id="WP_076586075.1">
    <property type="nucleotide sequence ID" value="NZ_FTLW01000002.1"/>
</dbReference>
<keyword evidence="5 6" id="KW-0472">Membrane</keyword>
<organism evidence="8 9">
    <name type="scientific">Solilutibacter tolerans</name>
    <dbReference type="NCBI Taxonomy" id="1604334"/>
    <lineage>
        <taxon>Bacteria</taxon>
        <taxon>Pseudomonadati</taxon>
        <taxon>Pseudomonadota</taxon>
        <taxon>Gammaproteobacteria</taxon>
        <taxon>Lysobacterales</taxon>
        <taxon>Lysobacteraceae</taxon>
        <taxon>Solilutibacter</taxon>
    </lineage>
</organism>
<keyword evidence="4 6" id="KW-1133">Transmembrane helix</keyword>
<evidence type="ECO:0000256" key="4">
    <source>
        <dbReference type="ARBA" id="ARBA00022989"/>
    </source>
</evidence>
<dbReference type="Proteomes" id="UP000241788">
    <property type="component" value="Unassembled WGS sequence"/>
</dbReference>
<dbReference type="STRING" id="1604334.SAMN05421546_1119"/>
<proteinExistence type="predicted"/>
<feature type="domain" description="RDD" evidence="7">
    <location>
        <begin position="15"/>
        <end position="189"/>
    </location>
</feature>
<reference evidence="9" key="1">
    <citation type="submission" date="2017-01" db="EMBL/GenBank/DDBJ databases">
        <authorList>
            <person name="Varghese N."/>
            <person name="Submissions S."/>
        </authorList>
    </citation>
    <scope>NUCLEOTIDE SEQUENCE [LARGE SCALE GENOMIC DNA]</scope>
    <source>
        <strain evidence="9">UM1</strain>
    </source>
</reference>
<dbReference type="AlphaFoldDB" id="A0A1N6RXG6"/>
<name>A0A1N6RXG6_9GAMM</name>
<evidence type="ECO:0000313" key="9">
    <source>
        <dbReference type="Proteomes" id="UP000241788"/>
    </source>
</evidence>
<keyword evidence="2" id="KW-1003">Cell membrane</keyword>
<evidence type="ECO:0000259" key="7">
    <source>
        <dbReference type="Pfam" id="PF06271"/>
    </source>
</evidence>
<evidence type="ECO:0000256" key="2">
    <source>
        <dbReference type="ARBA" id="ARBA00022475"/>
    </source>
</evidence>
<keyword evidence="3 6" id="KW-0812">Transmembrane</keyword>
<feature type="transmembrane region" description="Helical" evidence="6">
    <location>
        <begin position="100"/>
        <end position="121"/>
    </location>
</feature>
<evidence type="ECO:0000256" key="1">
    <source>
        <dbReference type="ARBA" id="ARBA00004651"/>
    </source>
</evidence>
<dbReference type="InterPro" id="IPR051791">
    <property type="entry name" value="Pra-immunoreactive"/>
</dbReference>
<evidence type="ECO:0000256" key="3">
    <source>
        <dbReference type="ARBA" id="ARBA00022692"/>
    </source>
</evidence>
<keyword evidence="9" id="KW-1185">Reference proteome</keyword>
<evidence type="ECO:0000313" key="8">
    <source>
        <dbReference type="EMBL" id="SIQ33396.1"/>
    </source>
</evidence>
<protein>
    <submittedName>
        <fullName evidence="8">RDD family protein</fullName>
    </submittedName>
</protein>
<dbReference type="InterPro" id="IPR010432">
    <property type="entry name" value="RDD"/>
</dbReference>
<dbReference type="GO" id="GO:0005886">
    <property type="term" value="C:plasma membrane"/>
    <property type="evidence" value="ECO:0007669"/>
    <property type="project" value="UniProtKB-SubCell"/>
</dbReference>
<sequence>MDPPALPANASNNAAGFWPRAVAWLVDAGLVSLPVFGVMSLLGFDRVDALASEWREMGATVGKTMAAAIDHGEAPRAMLQSWLSAEGPLRPVIKMFLADLYAALWPVVALFVLIGLLYWPIQEAGHHRATLGKRVLGLQALAVGGRQLSPRKAFHRHMVGSLSWLTLNIGHLLAANAPRHQALHDRIANTQVVWHDGAKRSVPAWGWLLVVVACTLPLLIAVKAAFSLSAAMQAALGI</sequence>
<evidence type="ECO:0000256" key="5">
    <source>
        <dbReference type="ARBA" id="ARBA00023136"/>
    </source>
</evidence>
<feature type="transmembrane region" description="Helical" evidence="6">
    <location>
        <begin position="204"/>
        <end position="226"/>
    </location>
</feature>
<dbReference type="EMBL" id="FTLW01000002">
    <property type="protein sequence ID" value="SIQ33396.1"/>
    <property type="molecule type" value="Genomic_DNA"/>
</dbReference>
<evidence type="ECO:0000256" key="6">
    <source>
        <dbReference type="SAM" id="Phobius"/>
    </source>
</evidence>
<feature type="transmembrane region" description="Helical" evidence="6">
    <location>
        <begin position="21"/>
        <end position="44"/>
    </location>
</feature>
<comment type="subcellular location">
    <subcellularLocation>
        <location evidence="1">Cell membrane</location>
        <topology evidence="1">Multi-pass membrane protein</topology>
    </subcellularLocation>
</comment>
<dbReference type="PANTHER" id="PTHR36115">
    <property type="entry name" value="PROLINE-RICH ANTIGEN HOMOLOG-RELATED"/>
    <property type="match status" value="1"/>
</dbReference>